<feature type="domain" description="Methyltransferase type 12" evidence="4">
    <location>
        <begin position="47"/>
        <end position="132"/>
    </location>
</feature>
<organism evidence="5 6">
    <name type="scientific">Magnetospirillum moscoviense</name>
    <dbReference type="NCBI Taxonomy" id="1437059"/>
    <lineage>
        <taxon>Bacteria</taxon>
        <taxon>Pseudomonadati</taxon>
        <taxon>Pseudomonadota</taxon>
        <taxon>Alphaproteobacteria</taxon>
        <taxon>Rhodospirillales</taxon>
        <taxon>Rhodospirillaceae</taxon>
        <taxon>Magnetospirillum</taxon>
    </lineage>
</organism>
<proteinExistence type="predicted"/>
<keyword evidence="6" id="KW-1185">Reference proteome</keyword>
<keyword evidence="3" id="KW-0949">S-adenosyl-L-methionine</keyword>
<dbReference type="Proteomes" id="UP000078543">
    <property type="component" value="Unassembled WGS sequence"/>
</dbReference>
<dbReference type="InterPro" id="IPR029063">
    <property type="entry name" value="SAM-dependent_MTases_sf"/>
</dbReference>
<protein>
    <recommendedName>
        <fullName evidence="4">Methyltransferase type 12 domain-containing protein</fullName>
    </recommendedName>
</protein>
<keyword evidence="2" id="KW-0808">Transferase</keyword>
<dbReference type="PANTHER" id="PTHR43464">
    <property type="entry name" value="METHYLTRANSFERASE"/>
    <property type="match status" value="1"/>
</dbReference>
<evidence type="ECO:0000256" key="1">
    <source>
        <dbReference type="ARBA" id="ARBA00022603"/>
    </source>
</evidence>
<dbReference type="CDD" id="cd02440">
    <property type="entry name" value="AdoMet_MTases"/>
    <property type="match status" value="1"/>
</dbReference>
<dbReference type="OrthoDB" id="9800454at2"/>
<dbReference type="RefSeq" id="WP_068498060.1">
    <property type="nucleotide sequence ID" value="NZ_LWQU01000104.1"/>
</dbReference>
<dbReference type="PANTHER" id="PTHR43464:SF19">
    <property type="entry name" value="UBIQUINONE BIOSYNTHESIS O-METHYLTRANSFERASE, MITOCHONDRIAL"/>
    <property type="match status" value="1"/>
</dbReference>
<dbReference type="GO" id="GO:0032259">
    <property type="term" value="P:methylation"/>
    <property type="evidence" value="ECO:0007669"/>
    <property type="project" value="UniProtKB-KW"/>
</dbReference>
<dbReference type="Gene3D" id="3.40.50.150">
    <property type="entry name" value="Vaccinia Virus protein VP39"/>
    <property type="match status" value="1"/>
</dbReference>
<dbReference type="STRING" id="1437059.A6A05_00240"/>
<dbReference type="AlphaFoldDB" id="A0A178MWW9"/>
<evidence type="ECO:0000259" key="4">
    <source>
        <dbReference type="Pfam" id="PF08242"/>
    </source>
</evidence>
<gene>
    <name evidence="5" type="ORF">A6A05_00240</name>
</gene>
<dbReference type="SUPFAM" id="SSF53335">
    <property type="entry name" value="S-adenosyl-L-methionine-dependent methyltransferases"/>
    <property type="match status" value="1"/>
</dbReference>
<comment type="caution">
    <text evidence="5">The sequence shown here is derived from an EMBL/GenBank/DDBJ whole genome shotgun (WGS) entry which is preliminary data.</text>
</comment>
<evidence type="ECO:0000256" key="3">
    <source>
        <dbReference type="ARBA" id="ARBA00022691"/>
    </source>
</evidence>
<evidence type="ECO:0000256" key="2">
    <source>
        <dbReference type="ARBA" id="ARBA00022679"/>
    </source>
</evidence>
<accession>A0A178MWW9</accession>
<evidence type="ECO:0000313" key="6">
    <source>
        <dbReference type="Proteomes" id="UP000078543"/>
    </source>
</evidence>
<dbReference type="Pfam" id="PF08242">
    <property type="entry name" value="Methyltransf_12"/>
    <property type="match status" value="1"/>
</dbReference>
<dbReference type="InterPro" id="IPR013217">
    <property type="entry name" value="Methyltransf_12"/>
</dbReference>
<reference evidence="5 6" key="1">
    <citation type="submission" date="2016-04" db="EMBL/GenBank/DDBJ databases">
        <title>Draft genome sequence of freshwater magnetotactic bacteria Magnetospirillum marisnigri SP-1 and Magnetospirillum moscoviense BB-1.</title>
        <authorList>
            <person name="Koziaeva V."/>
            <person name="Dziuba M.V."/>
            <person name="Ivanov T.M."/>
            <person name="Kuznetsov B."/>
            <person name="Grouzdev D.S."/>
        </authorList>
    </citation>
    <scope>NUCLEOTIDE SEQUENCE [LARGE SCALE GENOMIC DNA]</scope>
    <source>
        <strain evidence="5 6">BB-1</strain>
    </source>
</reference>
<keyword evidence="1" id="KW-0489">Methyltransferase</keyword>
<sequence>MSGGEHNARAWGHVVDFFDHERATSAQVYASEWFFLKDLLKDGISVLDVGCAQGGFAGVMAENLKDFRYTGIDISAEMIAKAKTRHPQAEFHHVGESDWSAIAGRQFDLVLVLGILHLHESWRDTIAQAWAHTAGTLLMDLREHEGPTIEDKAVSSFRMDFGGDEAGAAVRLPYVIVNAAEALAVVRRSCDGVSRLSHYGYYHPVSGAAETPVDKVMANVWCAQR</sequence>
<name>A0A178MWW9_9PROT</name>
<evidence type="ECO:0000313" key="5">
    <source>
        <dbReference type="EMBL" id="OAN55023.1"/>
    </source>
</evidence>
<dbReference type="GO" id="GO:0008168">
    <property type="term" value="F:methyltransferase activity"/>
    <property type="evidence" value="ECO:0007669"/>
    <property type="project" value="UniProtKB-KW"/>
</dbReference>
<dbReference type="EMBL" id="LWQU01000104">
    <property type="protein sequence ID" value="OAN55023.1"/>
    <property type="molecule type" value="Genomic_DNA"/>
</dbReference>